<keyword evidence="3" id="KW-1185">Reference proteome</keyword>
<name>A0AAV7IBD6_COTGL</name>
<evidence type="ECO:0000256" key="1">
    <source>
        <dbReference type="SAM" id="MobiDB-lite"/>
    </source>
</evidence>
<dbReference type="Proteomes" id="UP000826195">
    <property type="component" value="Unassembled WGS sequence"/>
</dbReference>
<evidence type="ECO:0000313" key="3">
    <source>
        <dbReference type="Proteomes" id="UP000826195"/>
    </source>
</evidence>
<comment type="caution">
    <text evidence="2">The sequence shown here is derived from an EMBL/GenBank/DDBJ whole genome shotgun (WGS) entry which is preliminary data.</text>
</comment>
<protein>
    <submittedName>
        <fullName evidence="2">Uncharacterized protein</fullName>
    </submittedName>
</protein>
<reference evidence="2 3" key="1">
    <citation type="journal article" date="2021" name="J. Hered.">
        <title>A chromosome-level genome assembly of the parasitoid wasp, Cotesia glomerata (Hymenoptera: Braconidae).</title>
        <authorList>
            <person name="Pinto B.J."/>
            <person name="Weis J.J."/>
            <person name="Gamble T."/>
            <person name="Ode P.J."/>
            <person name="Paul R."/>
            <person name="Zaspel J.M."/>
        </authorList>
    </citation>
    <scope>NUCLEOTIDE SEQUENCE [LARGE SCALE GENOMIC DNA]</scope>
    <source>
        <strain evidence="2">CgM1</strain>
    </source>
</reference>
<feature type="region of interest" description="Disordered" evidence="1">
    <location>
        <begin position="23"/>
        <end position="48"/>
    </location>
</feature>
<proteinExistence type="predicted"/>
<sequence length="118" mass="13157">MVNVNKVDVPKYNPLFTDNLAYESRGGANSETGVDAGSGEVDDRDRIRTRSVGIPTIKDGKQVVRPVYNSARIQQTRLVAAGEEFQWKKGWGYMGWTSGSQKAYEISRTNSANLTLWK</sequence>
<accession>A0AAV7IBD6</accession>
<dbReference type="AlphaFoldDB" id="A0AAV7IBD6"/>
<gene>
    <name evidence="2" type="ORF">KQX54_019196</name>
</gene>
<evidence type="ECO:0000313" key="2">
    <source>
        <dbReference type="EMBL" id="KAH0547411.1"/>
    </source>
</evidence>
<organism evidence="2 3">
    <name type="scientific">Cotesia glomerata</name>
    <name type="common">Lepidopteran parasitic wasp</name>
    <name type="synonym">Apanteles glomeratus</name>
    <dbReference type="NCBI Taxonomy" id="32391"/>
    <lineage>
        <taxon>Eukaryota</taxon>
        <taxon>Metazoa</taxon>
        <taxon>Ecdysozoa</taxon>
        <taxon>Arthropoda</taxon>
        <taxon>Hexapoda</taxon>
        <taxon>Insecta</taxon>
        <taxon>Pterygota</taxon>
        <taxon>Neoptera</taxon>
        <taxon>Endopterygota</taxon>
        <taxon>Hymenoptera</taxon>
        <taxon>Apocrita</taxon>
        <taxon>Ichneumonoidea</taxon>
        <taxon>Braconidae</taxon>
        <taxon>Microgastrinae</taxon>
        <taxon>Cotesia</taxon>
    </lineage>
</organism>
<dbReference type="EMBL" id="JAHXZJ010002237">
    <property type="protein sequence ID" value="KAH0547411.1"/>
    <property type="molecule type" value="Genomic_DNA"/>
</dbReference>